<organism evidence="1 2">
    <name type="scientific">Ancylostoma ceylanicum</name>
    <dbReference type="NCBI Taxonomy" id="53326"/>
    <lineage>
        <taxon>Eukaryota</taxon>
        <taxon>Metazoa</taxon>
        <taxon>Ecdysozoa</taxon>
        <taxon>Nematoda</taxon>
        <taxon>Chromadorea</taxon>
        <taxon>Rhabditida</taxon>
        <taxon>Rhabditina</taxon>
        <taxon>Rhabditomorpha</taxon>
        <taxon>Strongyloidea</taxon>
        <taxon>Ancylostomatidae</taxon>
        <taxon>Ancylostomatinae</taxon>
        <taxon>Ancylostoma</taxon>
    </lineage>
</organism>
<name>A0A016S9A0_9BILA</name>
<gene>
    <name evidence="1" type="primary">Acey_s0266.g685</name>
    <name evidence="1" type="ORF">Y032_0266g685</name>
</gene>
<dbReference type="AlphaFoldDB" id="A0A016S9A0"/>
<keyword evidence="2" id="KW-1185">Reference proteome</keyword>
<evidence type="ECO:0000313" key="2">
    <source>
        <dbReference type="Proteomes" id="UP000024635"/>
    </source>
</evidence>
<evidence type="ECO:0000313" key="1">
    <source>
        <dbReference type="EMBL" id="EYB87205.1"/>
    </source>
</evidence>
<reference evidence="2" key="1">
    <citation type="journal article" date="2015" name="Nat. Genet.">
        <title>The genome and transcriptome of the zoonotic hookworm Ancylostoma ceylanicum identify infection-specific gene families.</title>
        <authorList>
            <person name="Schwarz E.M."/>
            <person name="Hu Y."/>
            <person name="Antoshechkin I."/>
            <person name="Miller M.M."/>
            <person name="Sternberg P.W."/>
            <person name="Aroian R.V."/>
        </authorList>
    </citation>
    <scope>NUCLEOTIDE SEQUENCE</scope>
    <source>
        <strain evidence="2">HY135</strain>
    </source>
</reference>
<proteinExistence type="predicted"/>
<protein>
    <submittedName>
        <fullName evidence="1">Uncharacterized protein</fullName>
    </submittedName>
</protein>
<dbReference type="Proteomes" id="UP000024635">
    <property type="component" value="Unassembled WGS sequence"/>
</dbReference>
<comment type="caution">
    <text evidence="1">The sequence shown here is derived from an EMBL/GenBank/DDBJ whole genome shotgun (WGS) entry which is preliminary data.</text>
</comment>
<accession>A0A016S9A0</accession>
<sequence>MNFSRNPYFSVMGTPEKDTRCSPSVDTGRECGNTQRRRCARLRSGVLILPAVKHCPRQLWNPTNPSIVLIIFMITPNDPFSSTHIHVQRIGEPQWTCLHRPMGKTAKNQ</sequence>
<dbReference type="EMBL" id="JARK01001602">
    <property type="protein sequence ID" value="EYB87205.1"/>
    <property type="molecule type" value="Genomic_DNA"/>
</dbReference>